<organism evidence="2 3">
    <name type="scientific">Rhizoclosmatium globosum</name>
    <dbReference type="NCBI Taxonomy" id="329046"/>
    <lineage>
        <taxon>Eukaryota</taxon>
        <taxon>Fungi</taxon>
        <taxon>Fungi incertae sedis</taxon>
        <taxon>Chytridiomycota</taxon>
        <taxon>Chytridiomycota incertae sedis</taxon>
        <taxon>Chytridiomycetes</taxon>
        <taxon>Chytridiales</taxon>
        <taxon>Chytriomycetaceae</taxon>
        <taxon>Rhizoclosmatium</taxon>
    </lineage>
</organism>
<sequence length="69" mass="6980">MSSQSVPIVVSPPSVGSAATMARTPSNRPRLYALSAIDRPTMSSLANLSGTTGQSPDASPVPATTPRSP</sequence>
<dbReference type="Proteomes" id="UP000193642">
    <property type="component" value="Unassembled WGS sequence"/>
</dbReference>
<accession>A0A1Y2CCP0</accession>
<feature type="compositionally biased region" description="Polar residues" evidence="1">
    <location>
        <begin position="43"/>
        <end position="57"/>
    </location>
</feature>
<comment type="caution">
    <text evidence="2">The sequence shown here is derived from an EMBL/GenBank/DDBJ whole genome shotgun (WGS) entry which is preliminary data.</text>
</comment>
<evidence type="ECO:0000313" key="3">
    <source>
        <dbReference type="Proteomes" id="UP000193642"/>
    </source>
</evidence>
<dbReference type="EMBL" id="MCGO01000021">
    <property type="protein sequence ID" value="ORY44809.1"/>
    <property type="molecule type" value="Genomic_DNA"/>
</dbReference>
<dbReference type="AlphaFoldDB" id="A0A1Y2CCP0"/>
<feature type="region of interest" description="Disordered" evidence="1">
    <location>
        <begin position="43"/>
        <end position="69"/>
    </location>
</feature>
<evidence type="ECO:0000313" key="2">
    <source>
        <dbReference type="EMBL" id="ORY44809.1"/>
    </source>
</evidence>
<feature type="compositionally biased region" description="Low complexity" evidence="1">
    <location>
        <begin position="1"/>
        <end position="17"/>
    </location>
</feature>
<evidence type="ECO:0000256" key="1">
    <source>
        <dbReference type="SAM" id="MobiDB-lite"/>
    </source>
</evidence>
<gene>
    <name evidence="2" type="ORF">BCR33DRAFT_716756</name>
</gene>
<protein>
    <submittedName>
        <fullName evidence="2">Uncharacterized protein</fullName>
    </submittedName>
</protein>
<feature type="region of interest" description="Disordered" evidence="1">
    <location>
        <begin position="1"/>
        <end position="27"/>
    </location>
</feature>
<keyword evidence="3" id="KW-1185">Reference proteome</keyword>
<name>A0A1Y2CCP0_9FUNG</name>
<proteinExistence type="predicted"/>
<reference evidence="2 3" key="1">
    <citation type="submission" date="2016-07" db="EMBL/GenBank/DDBJ databases">
        <title>Pervasive Adenine N6-methylation of Active Genes in Fungi.</title>
        <authorList>
            <consortium name="DOE Joint Genome Institute"/>
            <person name="Mondo S.J."/>
            <person name="Dannebaum R.O."/>
            <person name="Kuo R.C."/>
            <person name="Labutti K."/>
            <person name="Haridas S."/>
            <person name="Kuo A."/>
            <person name="Salamov A."/>
            <person name="Ahrendt S.R."/>
            <person name="Lipzen A."/>
            <person name="Sullivan W."/>
            <person name="Andreopoulos W.B."/>
            <person name="Clum A."/>
            <person name="Lindquist E."/>
            <person name="Daum C."/>
            <person name="Ramamoorthy G.K."/>
            <person name="Gryganskyi A."/>
            <person name="Culley D."/>
            <person name="Magnuson J.K."/>
            <person name="James T.Y."/>
            <person name="O'Malley M.A."/>
            <person name="Stajich J.E."/>
            <person name="Spatafora J.W."/>
            <person name="Visel A."/>
            <person name="Grigoriev I.V."/>
        </authorList>
    </citation>
    <scope>NUCLEOTIDE SEQUENCE [LARGE SCALE GENOMIC DNA]</scope>
    <source>
        <strain evidence="2 3">JEL800</strain>
    </source>
</reference>